<keyword evidence="2" id="KW-1185">Reference proteome</keyword>
<evidence type="ECO:0000313" key="1">
    <source>
        <dbReference type="EMBL" id="RKF59445.1"/>
    </source>
</evidence>
<protein>
    <submittedName>
        <fullName evidence="1">Uncharacterized protein</fullName>
    </submittedName>
</protein>
<dbReference type="EMBL" id="MCFK01006016">
    <property type="protein sequence ID" value="RKF59445.1"/>
    <property type="molecule type" value="Genomic_DNA"/>
</dbReference>
<organism evidence="1 2">
    <name type="scientific">Erysiphe neolycopersici</name>
    <dbReference type="NCBI Taxonomy" id="212602"/>
    <lineage>
        <taxon>Eukaryota</taxon>
        <taxon>Fungi</taxon>
        <taxon>Dikarya</taxon>
        <taxon>Ascomycota</taxon>
        <taxon>Pezizomycotina</taxon>
        <taxon>Leotiomycetes</taxon>
        <taxon>Erysiphales</taxon>
        <taxon>Erysiphaceae</taxon>
        <taxon>Erysiphe</taxon>
    </lineage>
</organism>
<dbReference type="Proteomes" id="UP000286134">
    <property type="component" value="Unassembled WGS sequence"/>
</dbReference>
<proteinExistence type="predicted"/>
<comment type="caution">
    <text evidence="1">The sequence shown here is derived from an EMBL/GenBank/DDBJ whole genome shotgun (WGS) entry which is preliminary data.</text>
</comment>
<sequence length="270" mass="31524">MQFLDPEINEYDRPKLVIPVKPTPEDVKDPKEGCVVTKFSELDAEEREEFRDLKEEYNAKKRMCENQTEALPDLRFRIQETFHISNFTYTKGCMQLSWSKGQNILDWLHSWETAYNELIHYKVKTLDDSEPIYDFLNVLNTFDSYAHTKRVALTDGVEIGFCQLLSNFRNYYKSTSNMEQLQPQHDTFPTLQGHNEHGTLIVKGLGNSNNDTKQYFPNCPCGFRHRGAGIKFCYYLIPQAVPPGFNLMPDRVKKVEKRFNSDPAFKKLVK</sequence>
<accession>A0A420HPS8</accession>
<dbReference type="AlphaFoldDB" id="A0A420HPS8"/>
<reference evidence="1 2" key="1">
    <citation type="journal article" date="2018" name="BMC Genomics">
        <title>Comparative genome analyses reveal sequence features reflecting distinct modes of host-adaptation between dicot and monocot powdery mildew.</title>
        <authorList>
            <person name="Wu Y."/>
            <person name="Ma X."/>
            <person name="Pan Z."/>
            <person name="Kale S.D."/>
            <person name="Song Y."/>
            <person name="King H."/>
            <person name="Zhang Q."/>
            <person name="Presley C."/>
            <person name="Deng X."/>
            <person name="Wei C.I."/>
            <person name="Xiao S."/>
        </authorList>
    </citation>
    <scope>NUCLEOTIDE SEQUENCE [LARGE SCALE GENOMIC DNA]</scope>
    <source>
        <strain evidence="1">UMSG2</strain>
    </source>
</reference>
<gene>
    <name evidence="1" type="ORF">OnM2_060043</name>
</gene>
<name>A0A420HPS8_9PEZI</name>
<evidence type="ECO:0000313" key="2">
    <source>
        <dbReference type="Proteomes" id="UP000286134"/>
    </source>
</evidence>